<protein>
    <recommendedName>
        <fullName evidence="4">DUF1772 domain-containing protein</fullName>
    </recommendedName>
</protein>
<dbReference type="EMBL" id="VFIA01000056">
    <property type="protein sequence ID" value="MBC3794717.1"/>
    <property type="molecule type" value="Genomic_DNA"/>
</dbReference>
<dbReference type="RefSeq" id="WP_186741491.1">
    <property type="nucleotide sequence ID" value="NZ_VFIA01000056.1"/>
</dbReference>
<name>A0ABR6WDV7_9BACT</name>
<keyword evidence="1" id="KW-0472">Membrane</keyword>
<feature type="transmembrane region" description="Helical" evidence="1">
    <location>
        <begin position="53"/>
        <end position="73"/>
    </location>
</feature>
<evidence type="ECO:0008006" key="4">
    <source>
        <dbReference type="Google" id="ProtNLM"/>
    </source>
</evidence>
<sequence>MKLKQSLTVVYLLLNIYVFYVGTLQGLLNYQAWTLIGATEFPQLHQDVSQRTLSLFLPFFLLSLPLNFVMIWLRHPAISRGLVILVALLNLAIFIVTITLVIPIQDQLDQHKSVALIEQLVWYHFYLRTLPGLVVLVAIAAMLYQIIGKVTAPSV</sequence>
<keyword evidence="1" id="KW-0812">Transmembrane</keyword>
<dbReference type="Proteomes" id="UP000700732">
    <property type="component" value="Unassembled WGS sequence"/>
</dbReference>
<evidence type="ECO:0000313" key="2">
    <source>
        <dbReference type="EMBL" id="MBC3794717.1"/>
    </source>
</evidence>
<feature type="transmembrane region" description="Helical" evidence="1">
    <location>
        <begin position="125"/>
        <end position="147"/>
    </location>
</feature>
<gene>
    <name evidence="2" type="ORF">FH603_5249</name>
</gene>
<keyword evidence="3" id="KW-1185">Reference proteome</keyword>
<keyword evidence="1" id="KW-1133">Transmembrane helix</keyword>
<evidence type="ECO:0000313" key="3">
    <source>
        <dbReference type="Proteomes" id="UP000700732"/>
    </source>
</evidence>
<feature type="transmembrane region" description="Helical" evidence="1">
    <location>
        <begin position="12"/>
        <end position="33"/>
    </location>
</feature>
<evidence type="ECO:0000256" key="1">
    <source>
        <dbReference type="SAM" id="Phobius"/>
    </source>
</evidence>
<feature type="transmembrane region" description="Helical" evidence="1">
    <location>
        <begin position="82"/>
        <end position="105"/>
    </location>
</feature>
<reference evidence="2 3" key="1">
    <citation type="submission" date="2019-06" db="EMBL/GenBank/DDBJ databases">
        <title>Spirosoma utsteinense sp. nov. isolated from Antarctic ice-free soils.</title>
        <authorList>
            <person name="Tahon G."/>
        </authorList>
    </citation>
    <scope>NUCLEOTIDE SEQUENCE [LARGE SCALE GENOMIC DNA]</scope>
    <source>
        <strain evidence="2 3">LMG 31447</strain>
    </source>
</reference>
<comment type="caution">
    <text evidence="2">The sequence shown here is derived from an EMBL/GenBank/DDBJ whole genome shotgun (WGS) entry which is preliminary data.</text>
</comment>
<accession>A0ABR6WDV7</accession>
<proteinExistence type="predicted"/>
<organism evidence="2 3">
    <name type="scientific">Spirosoma utsteinense</name>
    <dbReference type="NCBI Taxonomy" id="2585773"/>
    <lineage>
        <taxon>Bacteria</taxon>
        <taxon>Pseudomonadati</taxon>
        <taxon>Bacteroidota</taxon>
        <taxon>Cytophagia</taxon>
        <taxon>Cytophagales</taxon>
        <taxon>Cytophagaceae</taxon>
        <taxon>Spirosoma</taxon>
    </lineage>
</organism>